<proteinExistence type="predicted"/>
<reference evidence="3" key="1">
    <citation type="submission" date="2023-03" db="EMBL/GenBank/DDBJ databases">
        <title>Actinorhabdospora filicis NBRC 111898.</title>
        <authorList>
            <person name="Ichikawa N."/>
            <person name="Sato H."/>
            <person name="Tonouchi N."/>
        </authorList>
    </citation>
    <scope>NUCLEOTIDE SEQUENCE</scope>
    <source>
        <strain evidence="3">NBRC 111898</strain>
    </source>
</reference>
<dbReference type="InterPro" id="IPR010427">
    <property type="entry name" value="DUF1023"/>
</dbReference>
<evidence type="ECO:0000313" key="3">
    <source>
        <dbReference type="EMBL" id="GLZ75802.1"/>
    </source>
</evidence>
<keyword evidence="1" id="KW-0812">Transmembrane</keyword>
<evidence type="ECO:0000259" key="2">
    <source>
        <dbReference type="Pfam" id="PF06259"/>
    </source>
</evidence>
<dbReference type="EMBL" id="BSTX01000001">
    <property type="protein sequence ID" value="GLZ75802.1"/>
    <property type="molecule type" value="Genomic_DNA"/>
</dbReference>
<organism evidence="3 4">
    <name type="scientific">Actinorhabdospora filicis</name>
    <dbReference type="NCBI Taxonomy" id="1785913"/>
    <lineage>
        <taxon>Bacteria</taxon>
        <taxon>Bacillati</taxon>
        <taxon>Actinomycetota</taxon>
        <taxon>Actinomycetes</taxon>
        <taxon>Micromonosporales</taxon>
        <taxon>Micromonosporaceae</taxon>
        <taxon>Actinorhabdospora</taxon>
    </lineage>
</organism>
<accession>A0A9W6W1E2</accession>
<name>A0A9W6W1E2_9ACTN</name>
<dbReference type="InterPro" id="IPR029058">
    <property type="entry name" value="AB_hydrolase_fold"/>
</dbReference>
<keyword evidence="1" id="KW-1133">Transmembrane helix</keyword>
<keyword evidence="1" id="KW-0472">Membrane</keyword>
<sequence>MTKTARPVLNDRVTTWRAQVEARLRQAVLVALAAVVVVGVPSIVYPLTTPVSAEPGAAPLPPAETPDALVAAVAPGLAGLTASAAATRVALDPRLVVAAAGRDPASYDDPVAEALTRLAGQDPAVVRAFFAGLPAAVTEWAAVLFPSAIGNLEGAPYPARIAANRLRLTAETVRPSTPDVPMWTPPWALAGTPYADFFAGAADRGHDLIYFDPVANNGQGSWAEVIGDLTSATRVGILVPGGSASVVSDNFIRYALRARSFVDAPEAAGKLAVIVWAGADFPSGWLQEGLAGYAEKAAPRLASFSRDLRARLAPGVPVIAIGHSYGGPVVGLAETRGLDADVILQLASAGSGHGVTDVHQYDAPCRTRYSMTAPADLIGYVQGSGDAPGIGHGLDPDEMPGTILLDSGFHVADPNAPDDIGRPIGALAGTEIRGIHAHSEVFNPRSDAWVNILAVLTGGAVVLKPGGQPPAVEGC</sequence>
<dbReference type="AlphaFoldDB" id="A0A9W6W1E2"/>
<protein>
    <recommendedName>
        <fullName evidence="2">DUF1023 domain-containing protein</fullName>
    </recommendedName>
</protein>
<dbReference type="SUPFAM" id="SSF53474">
    <property type="entry name" value="alpha/beta-Hydrolases"/>
    <property type="match status" value="1"/>
</dbReference>
<feature type="domain" description="DUF1023" evidence="2">
    <location>
        <begin position="217"/>
        <end position="381"/>
    </location>
</feature>
<comment type="caution">
    <text evidence="3">The sequence shown here is derived from an EMBL/GenBank/DDBJ whole genome shotgun (WGS) entry which is preliminary data.</text>
</comment>
<gene>
    <name evidence="3" type="ORF">Afil01_06090</name>
</gene>
<feature type="transmembrane region" description="Helical" evidence="1">
    <location>
        <begin position="27"/>
        <end position="48"/>
    </location>
</feature>
<evidence type="ECO:0000313" key="4">
    <source>
        <dbReference type="Proteomes" id="UP001165079"/>
    </source>
</evidence>
<evidence type="ECO:0000256" key="1">
    <source>
        <dbReference type="SAM" id="Phobius"/>
    </source>
</evidence>
<dbReference type="Pfam" id="PF06259">
    <property type="entry name" value="Abhydrolase_8"/>
    <property type="match status" value="1"/>
</dbReference>
<dbReference type="Proteomes" id="UP001165079">
    <property type="component" value="Unassembled WGS sequence"/>
</dbReference>
<keyword evidence="4" id="KW-1185">Reference proteome</keyword>